<dbReference type="Proteomes" id="UP000008063">
    <property type="component" value="Unassembled WGS sequence"/>
</dbReference>
<reference evidence="2" key="1">
    <citation type="journal article" date="2011" name="Science">
        <title>The plant cell wall-decomposing machinery underlies the functional diversity of forest fungi.</title>
        <authorList>
            <person name="Eastwood D.C."/>
            <person name="Floudas D."/>
            <person name="Binder M."/>
            <person name="Majcherczyk A."/>
            <person name="Schneider P."/>
            <person name="Aerts A."/>
            <person name="Asiegbu F.O."/>
            <person name="Baker S.E."/>
            <person name="Barry K."/>
            <person name="Bendiksby M."/>
            <person name="Blumentritt M."/>
            <person name="Coutinho P.M."/>
            <person name="Cullen D."/>
            <person name="de Vries R.P."/>
            <person name="Gathman A."/>
            <person name="Goodell B."/>
            <person name="Henrissat B."/>
            <person name="Ihrmark K."/>
            <person name="Kauserud H."/>
            <person name="Kohler A."/>
            <person name="LaButti K."/>
            <person name="Lapidus A."/>
            <person name="Lavin J.L."/>
            <person name="Lee Y.-H."/>
            <person name="Lindquist E."/>
            <person name="Lilly W."/>
            <person name="Lucas S."/>
            <person name="Morin E."/>
            <person name="Murat C."/>
            <person name="Oguiza J.A."/>
            <person name="Park J."/>
            <person name="Pisabarro A.G."/>
            <person name="Riley R."/>
            <person name="Rosling A."/>
            <person name="Salamov A."/>
            <person name="Schmidt O."/>
            <person name="Schmutz J."/>
            <person name="Skrede I."/>
            <person name="Stenlid J."/>
            <person name="Wiebenga A."/>
            <person name="Xie X."/>
            <person name="Kuees U."/>
            <person name="Hibbett D.S."/>
            <person name="Hoffmeister D."/>
            <person name="Hoegberg N."/>
            <person name="Martin F."/>
            <person name="Grigoriev I.V."/>
            <person name="Watkinson S.C."/>
        </authorList>
    </citation>
    <scope>NUCLEOTIDE SEQUENCE [LARGE SCALE GENOMIC DNA]</scope>
    <source>
        <strain evidence="2">strain S7.3</strain>
    </source>
</reference>
<proteinExistence type="predicted"/>
<dbReference type="AlphaFoldDB" id="F8QD63"/>
<accession>F8QD63</accession>
<organism evidence="2">
    <name type="scientific">Serpula lacrymans var. lacrymans (strain S7.3)</name>
    <name type="common">Dry rot fungus</name>
    <dbReference type="NCBI Taxonomy" id="936435"/>
    <lineage>
        <taxon>Eukaryota</taxon>
        <taxon>Fungi</taxon>
        <taxon>Dikarya</taxon>
        <taxon>Basidiomycota</taxon>
        <taxon>Agaricomycotina</taxon>
        <taxon>Agaricomycetes</taxon>
        <taxon>Agaricomycetidae</taxon>
        <taxon>Boletales</taxon>
        <taxon>Coniophorineae</taxon>
        <taxon>Serpulaceae</taxon>
        <taxon>Serpula</taxon>
    </lineage>
</organism>
<name>F8QD63_SERL3</name>
<gene>
    <name evidence="1" type="ORF">SERLA73DRAFT_78425</name>
</gene>
<evidence type="ECO:0000313" key="1">
    <source>
        <dbReference type="EMBL" id="EGN93534.1"/>
    </source>
</evidence>
<dbReference type="InParanoid" id="F8QD63"/>
<dbReference type="EMBL" id="GL945491">
    <property type="protein sequence ID" value="EGN93534.1"/>
    <property type="molecule type" value="Genomic_DNA"/>
</dbReference>
<sequence length="109" mass="12284">MSRAFSILNGRHVIFQPWFVLLDLREGNAIKDQKVVRGFVPRSADSDLDFLRTPGENGDKLGGKMILFLREKSPQLPLTLRKSGILGRASNSQRIEKSMKKLSEVSRTS</sequence>
<keyword evidence="2" id="KW-1185">Reference proteome</keyword>
<dbReference type="HOGENOM" id="CLU_2185538_0_0_1"/>
<protein>
    <submittedName>
        <fullName evidence="1">Uncharacterized protein</fullName>
    </submittedName>
</protein>
<evidence type="ECO:0000313" key="2">
    <source>
        <dbReference type="Proteomes" id="UP000008063"/>
    </source>
</evidence>